<evidence type="ECO:0000313" key="2">
    <source>
        <dbReference type="Proteomes" id="UP001439008"/>
    </source>
</evidence>
<feature type="non-terminal residue" evidence="1">
    <location>
        <position position="101"/>
    </location>
</feature>
<sequence length="101" mass="11469">MWCLLDWYEIDNIQKCLGNGNLNTFLLHIQQVNLANSDQFPHATVGTNKSFNTPYLRRVIDSDENTCIQLTDGEKWIKVWLAKDANVGVLTVTSKKSGKLD</sequence>
<gene>
    <name evidence="1" type="ORF">MHBO_004388</name>
</gene>
<dbReference type="Proteomes" id="UP001439008">
    <property type="component" value="Unassembled WGS sequence"/>
</dbReference>
<dbReference type="EMBL" id="JBDODL010003908">
    <property type="protein sequence ID" value="MES1922859.1"/>
    <property type="molecule type" value="Genomic_DNA"/>
</dbReference>
<keyword evidence="2" id="KW-1185">Reference proteome</keyword>
<evidence type="ECO:0000313" key="1">
    <source>
        <dbReference type="EMBL" id="MES1922859.1"/>
    </source>
</evidence>
<organism evidence="1 2">
    <name type="scientific">Bonamia ostreae</name>
    <dbReference type="NCBI Taxonomy" id="126728"/>
    <lineage>
        <taxon>Eukaryota</taxon>
        <taxon>Sar</taxon>
        <taxon>Rhizaria</taxon>
        <taxon>Endomyxa</taxon>
        <taxon>Ascetosporea</taxon>
        <taxon>Haplosporida</taxon>
        <taxon>Bonamia</taxon>
    </lineage>
</organism>
<proteinExistence type="predicted"/>
<protein>
    <submittedName>
        <fullName evidence="1">Uncharacterized protein</fullName>
    </submittedName>
</protein>
<name>A0ABV2ATP5_9EUKA</name>
<reference evidence="1 2" key="1">
    <citation type="journal article" date="2024" name="BMC Biol.">
        <title>Comparative genomics of Ascetosporea gives new insight into the evolutionary basis for animal parasitism in Rhizaria.</title>
        <authorList>
            <person name="Hiltunen Thoren M."/>
            <person name="Onut-Brannstrom I."/>
            <person name="Alfjorden A."/>
            <person name="Peckova H."/>
            <person name="Swords F."/>
            <person name="Hooper C."/>
            <person name="Holzer A.S."/>
            <person name="Bass D."/>
            <person name="Burki F."/>
        </authorList>
    </citation>
    <scope>NUCLEOTIDE SEQUENCE [LARGE SCALE GENOMIC DNA]</scope>
    <source>
        <strain evidence="1">20-A016</strain>
    </source>
</reference>
<accession>A0ABV2ATP5</accession>
<comment type="caution">
    <text evidence="1">The sequence shown here is derived from an EMBL/GenBank/DDBJ whole genome shotgun (WGS) entry which is preliminary data.</text>
</comment>